<reference evidence="13 14" key="1">
    <citation type="submission" date="2018-10" db="EMBL/GenBank/DDBJ databases">
        <title>An updated phylogeny of the Alphaproteobacteria reveals that the parasitic Rickettsiales and Holosporales have independent origins.</title>
        <authorList>
            <person name="Munoz-Gomez S.A."/>
            <person name="Hess S."/>
            <person name="Burger G."/>
            <person name="Lang B.F."/>
            <person name="Susko E."/>
            <person name="Slamovits C.H."/>
            <person name="Roger A.J."/>
        </authorList>
    </citation>
    <scope>NUCLEOTIDE SEQUENCE [LARGE SCALE GENOMIC DNA]</scope>
    <source>
        <strain evidence="13">HOLO01</strain>
    </source>
</reference>
<dbReference type="GO" id="GO:0030632">
    <property type="term" value="P:D-alanine biosynthetic process"/>
    <property type="evidence" value="ECO:0007669"/>
    <property type="project" value="UniProtKB-UniRule"/>
</dbReference>
<dbReference type="PRINTS" id="PR00992">
    <property type="entry name" value="ALARACEMASE"/>
</dbReference>
<dbReference type="InterPro" id="IPR029066">
    <property type="entry name" value="PLP-binding_barrel"/>
</dbReference>
<dbReference type="EC" id="5.1.1.1" evidence="5 9"/>
<dbReference type="FunFam" id="2.40.37.10:FF:000002">
    <property type="entry name" value="Alanine racemase"/>
    <property type="match status" value="1"/>
</dbReference>
<dbReference type="OrthoDB" id="9813814at2"/>
<evidence type="ECO:0000259" key="12">
    <source>
        <dbReference type="SMART" id="SM01005"/>
    </source>
</evidence>
<protein>
    <recommendedName>
        <fullName evidence="5 9">Alanine racemase</fullName>
        <ecNumber evidence="5 9">5.1.1.1</ecNumber>
    </recommendedName>
</protein>
<dbReference type="InterPro" id="IPR000821">
    <property type="entry name" value="Ala_racemase"/>
</dbReference>
<keyword evidence="14" id="KW-1185">Reference proteome</keyword>
<sequence length="361" mass="39806">MSRAAIAILSTENLLHNLSVIQSQTPSSKIIALVKANAYGHGLRSVSARLDKRVYSLGVASSDEAIALRRAGVSGPITLMEGIFEQDELLIASCEKFQVVFHDWWQVKALESLSLPLPLQAWLKVDTGMGRLGFNLFDAPKAYQALSNNPHIAQPIGIMSHLACADDVNHPLNQQQIQRFENFTRNFPGLKSFCNSAGMINFPDHHYDVVRPGMGLYGVSPIKGKLAADFDLKPIMTLQTRLIAIRTLAKGSSIGYGSQFVCPKDMRVGVIAIGYGDGYPRTTREGAPILVNNVRCRIVGRVSMDMTTIDLENCPDAKAGDPVILWGNNLPIEQVAEYTSHSPYDMLCAIQNRVRFHWTKK</sequence>
<evidence type="ECO:0000256" key="11">
    <source>
        <dbReference type="PIRSR" id="PIRSR600821-52"/>
    </source>
</evidence>
<dbReference type="Proteomes" id="UP000293550">
    <property type="component" value="Unassembled WGS sequence"/>
</dbReference>
<organism evidence="13 14">
    <name type="scientific">Candidatus Finniella inopinata</name>
    <dbReference type="NCBI Taxonomy" id="1696036"/>
    <lineage>
        <taxon>Bacteria</taxon>
        <taxon>Pseudomonadati</taxon>
        <taxon>Pseudomonadota</taxon>
        <taxon>Alphaproteobacteria</taxon>
        <taxon>Holosporales</taxon>
        <taxon>Candidatus Paracaedibacteraceae</taxon>
        <taxon>Candidatus Finniella</taxon>
    </lineage>
</organism>
<dbReference type="GO" id="GO:0008784">
    <property type="term" value="F:alanine racemase activity"/>
    <property type="evidence" value="ECO:0007669"/>
    <property type="project" value="UniProtKB-UniRule"/>
</dbReference>
<evidence type="ECO:0000256" key="6">
    <source>
        <dbReference type="ARBA" id="ARBA00022898"/>
    </source>
</evidence>
<dbReference type="SMART" id="SM01005">
    <property type="entry name" value="Ala_racemase_C"/>
    <property type="match status" value="1"/>
</dbReference>
<dbReference type="RefSeq" id="WP_130154178.1">
    <property type="nucleotide sequence ID" value="NZ_SCFB01000006.1"/>
</dbReference>
<comment type="pathway">
    <text evidence="3">Cell wall biogenesis; peptidoglycan biosynthesis.</text>
</comment>
<evidence type="ECO:0000256" key="8">
    <source>
        <dbReference type="ARBA" id="ARBA00037912"/>
    </source>
</evidence>
<dbReference type="PANTHER" id="PTHR30511:SF4">
    <property type="entry name" value="ALANINE RACEMASE, BIOSYNTHETIC"/>
    <property type="match status" value="1"/>
</dbReference>
<dbReference type="FunFam" id="3.20.20.10:FF:000002">
    <property type="entry name" value="Alanine racemase"/>
    <property type="match status" value="1"/>
</dbReference>
<evidence type="ECO:0000256" key="10">
    <source>
        <dbReference type="PIRSR" id="PIRSR600821-50"/>
    </source>
</evidence>
<evidence type="ECO:0000256" key="7">
    <source>
        <dbReference type="ARBA" id="ARBA00023235"/>
    </source>
</evidence>
<dbReference type="InterPro" id="IPR009006">
    <property type="entry name" value="Ala_racemase/Decarboxylase_C"/>
</dbReference>
<feature type="modified residue" description="N6-(pyridoxal phosphate)lysine" evidence="9 10">
    <location>
        <position position="35"/>
    </location>
</feature>
<evidence type="ECO:0000313" key="14">
    <source>
        <dbReference type="Proteomes" id="UP000293550"/>
    </source>
</evidence>
<evidence type="ECO:0000313" key="13">
    <source>
        <dbReference type="EMBL" id="RZI45929.1"/>
    </source>
</evidence>
<feature type="binding site" evidence="9 11">
    <location>
        <position position="131"/>
    </location>
    <ligand>
        <name>substrate</name>
    </ligand>
</feature>
<dbReference type="PANTHER" id="PTHR30511">
    <property type="entry name" value="ALANINE RACEMASE"/>
    <property type="match status" value="1"/>
</dbReference>
<evidence type="ECO:0000256" key="4">
    <source>
        <dbReference type="ARBA" id="ARBA00007880"/>
    </source>
</evidence>
<feature type="active site" description="Proton acceptor; specific for D-alanine" evidence="9">
    <location>
        <position position="35"/>
    </location>
</feature>
<keyword evidence="6 9" id="KW-0663">Pyridoxal phosphate</keyword>
<evidence type="ECO:0000256" key="2">
    <source>
        <dbReference type="ARBA" id="ARBA00001933"/>
    </source>
</evidence>
<dbReference type="InterPro" id="IPR001608">
    <property type="entry name" value="Ala_racemase_N"/>
</dbReference>
<comment type="caution">
    <text evidence="13">The sequence shown here is derived from an EMBL/GenBank/DDBJ whole genome shotgun (WGS) entry which is preliminary data.</text>
</comment>
<comment type="cofactor">
    <cofactor evidence="2 9 10">
        <name>pyridoxal 5'-phosphate</name>
        <dbReference type="ChEBI" id="CHEBI:597326"/>
    </cofactor>
</comment>
<feature type="active site" description="Proton acceptor; specific for L-alanine" evidence="9">
    <location>
        <position position="256"/>
    </location>
</feature>
<feature type="binding site" evidence="9 11">
    <location>
        <position position="304"/>
    </location>
    <ligand>
        <name>substrate</name>
    </ligand>
</feature>
<dbReference type="SUPFAM" id="SSF51419">
    <property type="entry name" value="PLP-binding barrel"/>
    <property type="match status" value="1"/>
</dbReference>
<feature type="domain" description="Alanine racemase C-terminal" evidence="12">
    <location>
        <begin position="235"/>
        <end position="359"/>
    </location>
</feature>
<evidence type="ECO:0000256" key="5">
    <source>
        <dbReference type="ARBA" id="ARBA00013089"/>
    </source>
</evidence>
<dbReference type="GO" id="GO:0005829">
    <property type="term" value="C:cytosol"/>
    <property type="evidence" value="ECO:0007669"/>
    <property type="project" value="TreeGrafter"/>
</dbReference>
<evidence type="ECO:0000256" key="3">
    <source>
        <dbReference type="ARBA" id="ARBA00004752"/>
    </source>
</evidence>
<dbReference type="SUPFAM" id="SSF50621">
    <property type="entry name" value="Alanine racemase C-terminal domain-like"/>
    <property type="match status" value="1"/>
</dbReference>
<comment type="pathway">
    <text evidence="8 9">Amino-acid biosynthesis; D-alanine biosynthesis; D-alanine from L-alanine: step 1/1.</text>
</comment>
<gene>
    <name evidence="13" type="primary">alr</name>
    <name evidence="13" type="ORF">EQU50_05720</name>
</gene>
<dbReference type="UniPathway" id="UPA00042">
    <property type="reaction ID" value="UER00497"/>
</dbReference>
<dbReference type="HAMAP" id="MF_01201">
    <property type="entry name" value="Ala_racemase"/>
    <property type="match status" value="1"/>
</dbReference>
<dbReference type="PROSITE" id="PS00395">
    <property type="entry name" value="ALANINE_RACEMASE"/>
    <property type="match status" value="1"/>
</dbReference>
<comment type="function">
    <text evidence="9">Catalyzes the interconversion of L-alanine and D-alanine. May also act on other amino acids.</text>
</comment>
<dbReference type="NCBIfam" id="TIGR00492">
    <property type="entry name" value="alr"/>
    <property type="match status" value="1"/>
</dbReference>
<name>A0A4Q7DIC4_9PROT</name>
<comment type="catalytic activity">
    <reaction evidence="1 9">
        <text>L-alanine = D-alanine</text>
        <dbReference type="Rhea" id="RHEA:20249"/>
        <dbReference type="ChEBI" id="CHEBI:57416"/>
        <dbReference type="ChEBI" id="CHEBI:57972"/>
        <dbReference type="EC" id="5.1.1.1"/>
    </reaction>
</comment>
<dbReference type="EMBL" id="SCFB01000006">
    <property type="protein sequence ID" value="RZI45929.1"/>
    <property type="molecule type" value="Genomic_DNA"/>
</dbReference>
<evidence type="ECO:0000256" key="9">
    <source>
        <dbReference type="HAMAP-Rule" id="MF_01201"/>
    </source>
</evidence>
<evidence type="ECO:0000256" key="1">
    <source>
        <dbReference type="ARBA" id="ARBA00000316"/>
    </source>
</evidence>
<dbReference type="Gene3D" id="3.20.20.10">
    <property type="entry name" value="Alanine racemase"/>
    <property type="match status" value="1"/>
</dbReference>
<dbReference type="Gene3D" id="2.40.37.10">
    <property type="entry name" value="Lyase, Ornithine Decarboxylase, Chain A, domain 1"/>
    <property type="match status" value="1"/>
</dbReference>
<dbReference type="InterPro" id="IPR020622">
    <property type="entry name" value="Ala_racemase_pyridoxalP-BS"/>
</dbReference>
<dbReference type="InterPro" id="IPR011079">
    <property type="entry name" value="Ala_racemase_C"/>
</dbReference>
<accession>A0A4Q7DIC4</accession>
<dbReference type="AlphaFoldDB" id="A0A4Q7DIC4"/>
<comment type="similarity">
    <text evidence="4 9">Belongs to the alanine racemase family.</text>
</comment>
<proteinExistence type="inferred from homology"/>
<dbReference type="Pfam" id="PF01168">
    <property type="entry name" value="Ala_racemase_N"/>
    <property type="match status" value="1"/>
</dbReference>
<dbReference type="GO" id="GO:0030170">
    <property type="term" value="F:pyridoxal phosphate binding"/>
    <property type="evidence" value="ECO:0007669"/>
    <property type="project" value="UniProtKB-UniRule"/>
</dbReference>
<dbReference type="Pfam" id="PF00842">
    <property type="entry name" value="Ala_racemase_C"/>
    <property type="match status" value="1"/>
</dbReference>
<keyword evidence="7 9" id="KW-0413">Isomerase</keyword>